<evidence type="ECO:0000256" key="1">
    <source>
        <dbReference type="SAM" id="SignalP"/>
    </source>
</evidence>
<dbReference type="Gene3D" id="3.30.110.170">
    <property type="entry name" value="Protein of unknown function (DUF541), domain 1"/>
    <property type="match status" value="1"/>
</dbReference>
<dbReference type="InterPro" id="IPR007497">
    <property type="entry name" value="SIMPL/DUF541"/>
</dbReference>
<keyword evidence="1" id="KW-0732">Signal</keyword>
<dbReference type="Pfam" id="PF04402">
    <property type="entry name" value="SIMPL"/>
    <property type="match status" value="1"/>
</dbReference>
<keyword evidence="3" id="KW-1185">Reference proteome</keyword>
<gene>
    <name evidence="2" type="ORF">H8A87_15170</name>
</gene>
<protein>
    <submittedName>
        <fullName evidence="2">Oxidative stress defense protein</fullName>
    </submittedName>
</protein>
<dbReference type="PANTHER" id="PTHR34387:SF1">
    <property type="entry name" value="PERIPLASMIC IMMUNOGENIC PROTEIN"/>
    <property type="match status" value="1"/>
</dbReference>
<comment type="caution">
    <text evidence="2">The sequence shown here is derived from an EMBL/GenBank/DDBJ whole genome shotgun (WGS) entry which is preliminary data.</text>
</comment>
<dbReference type="NCBIfam" id="NF008299">
    <property type="entry name" value="PRK11087.1"/>
    <property type="match status" value="1"/>
</dbReference>
<dbReference type="Gene3D" id="3.30.70.2970">
    <property type="entry name" value="Protein of unknown function (DUF541), domain 2"/>
    <property type="match status" value="1"/>
</dbReference>
<dbReference type="PANTHER" id="PTHR34387">
    <property type="entry name" value="SLR1258 PROTEIN"/>
    <property type="match status" value="1"/>
</dbReference>
<reference evidence="2 3" key="1">
    <citation type="submission" date="2020-08" db="EMBL/GenBank/DDBJ databases">
        <title>Description of Xenorhabdus lircayensis sp. nov., the symbiotic bacterium associated with the entomopathogenic nematode Steirnernema unicornum.</title>
        <authorList>
            <person name="Castaneda-Alvarez C."/>
            <person name="Prodan S."/>
            <person name="Zamorano A."/>
            <person name="San-Blas E."/>
            <person name="Aballay E."/>
        </authorList>
    </citation>
    <scope>NUCLEOTIDE SEQUENCE [LARGE SCALE GENOMIC DNA]</scope>
    <source>
        <strain evidence="2 3">VLS</strain>
    </source>
</reference>
<dbReference type="EMBL" id="JACOII010000053">
    <property type="protein sequence ID" value="MBI6550010.1"/>
    <property type="molecule type" value="Genomic_DNA"/>
</dbReference>
<name>A0ABS0U7Z9_9GAMM</name>
<feature type="chain" id="PRO_5046620250" evidence="1">
    <location>
        <begin position="43"/>
        <end position="262"/>
    </location>
</feature>
<accession>A0ABS0U7Z9</accession>
<dbReference type="Proteomes" id="UP000696184">
    <property type="component" value="Unassembled WGS sequence"/>
</dbReference>
<evidence type="ECO:0000313" key="2">
    <source>
        <dbReference type="EMBL" id="MBI6550010.1"/>
    </source>
</evidence>
<feature type="signal peptide" evidence="1">
    <location>
        <begin position="1"/>
        <end position="42"/>
    </location>
</feature>
<evidence type="ECO:0000313" key="3">
    <source>
        <dbReference type="Proteomes" id="UP000696184"/>
    </source>
</evidence>
<proteinExistence type="predicted"/>
<sequence length="262" mass="28488">MFLKAPYSCKFAVFEGGFVKCKSLALAAMMTLGSLSCMTASAAELPSIPHISTSGNAVIKAAPDMATLMIHVSETQKSAADAKKKVDGRVAKYFDFLKNSSIEKKDIDAANLRTQPEYQYEQKTGKSTITGYRASRSVEVKVHKLDQLNTLLDGALKAGLGEINSIQFSVDNPQRYRDEVRQKAIENAIQQAAALAKGFNGKLGPVYSINYQAPEAVPAPMSRLKYQTALMAASASDSASETYEPQSIEFSDHVDAVFELQR</sequence>
<organism evidence="2 3">
    <name type="scientific">Xenorhabdus lircayensis</name>
    <dbReference type="NCBI Taxonomy" id="2763499"/>
    <lineage>
        <taxon>Bacteria</taxon>
        <taxon>Pseudomonadati</taxon>
        <taxon>Pseudomonadota</taxon>
        <taxon>Gammaproteobacteria</taxon>
        <taxon>Enterobacterales</taxon>
        <taxon>Morganellaceae</taxon>
        <taxon>Xenorhabdus</taxon>
    </lineage>
</organism>
<dbReference type="InterPro" id="IPR052022">
    <property type="entry name" value="26kDa_periplasmic_antigen"/>
</dbReference>